<comment type="caution">
    <text evidence="1">The sequence shown here is derived from an EMBL/GenBank/DDBJ whole genome shotgun (WGS) entry which is preliminary data.</text>
</comment>
<protein>
    <submittedName>
        <fullName evidence="1">Uncharacterized protein</fullName>
    </submittedName>
</protein>
<dbReference type="EMBL" id="JAJSOW010000108">
    <property type="protein sequence ID" value="KAI9153892.1"/>
    <property type="molecule type" value="Genomic_DNA"/>
</dbReference>
<proteinExistence type="predicted"/>
<keyword evidence="2" id="KW-1185">Reference proteome</keyword>
<organism evidence="1 2">
    <name type="scientific">Acer negundo</name>
    <name type="common">Box elder</name>
    <dbReference type="NCBI Taxonomy" id="4023"/>
    <lineage>
        <taxon>Eukaryota</taxon>
        <taxon>Viridiplantae</taxon>
        <taxon>Streptophyta</taxon>
        <taxon>Embryophyta</taxon>
        <taxon>Tracheophyta</taxon>
        <taxon>Spermatophyta</taxon>
        <taxon>Magnoliopsida</taxon>
        <taxon>eudicotyledons</taxon>
        <taxon>Gunneridae</taxon>
        <taxon>Pentapetalae</taxon>
        <taxon>rosids</taxon>
        <taxon>malvids</taxon>
        <taxon>Sapindales</taxon>
        <taxon>Sapindaceae</taxon>
        <taxon>Hippocastanoideae</taxon>
        <taxon>Acereae</taxon>
        <taxon>Acer</taxon>
    </lineage>
</organism>
<sequence>MSGLGLRCVGKFTGSPSALPANWAKMSDLGFRCTGKFAGSTDALLTIWELLNLGLPMRCLPQKRYDMETAQHFADMSVGLKG</sequence>
<reference evidence="1" key="1">
    <citation type="journal article" date="2022" name="Plant J.">
        <title>Strategies of tolerance reflected in two North American maple genomes.</title>
        <authorList>
            <person name="McEvoy S.L."/>
            <person name="Sezen U.U."/>
            <person name="Trouern-Trend A."/>
            <person name="McMahon S.M."/>
            <person name="Schaberg P.G."/>
            <person name="Yang J."/>
            <person name="Wegrzyn J.L."/>
            <person name="Swenson N.G."/>
        </authorList>
    </citation>
    <scope>NUCLEOTIDE SEQUENCE</scope>
    <source>
        <strain evidence="1">91603</strain>
    </source>
</reference>
<name>A0AAD5I6L9_ACENE</name>
<dbReference type="Proteomes" id="UP001064489">
    <property type="component" value="Chromosome 11"/>
</dbReference>
<evidence type="ECO:0000313" key="1">
    <source>
        <dbReference type="EMBL" id="KAI9153892.1"/>
    </source>
</evidence>
<gene>
    <name evidence="1" type="ORF">LWI28_018055</name>
</gene>
<accession>A0AAD5I6L9</accession>
<dbReference type="AlphaFoldDB" id="A0AAD5I6L9"/>
<evidence type="ECO:0000313" key="2">
    <source>
        <dbReference type="Proteomes" id="UP001064489"/>
    </source>
</evidence>
<reference evidence="1" key="2">
    <citation type="submission" date="2023-02" db="EMBL/GenBank/DDBJ databases">
        <authorList>
            <person name="Swenson N.G."/>
            <person name="Wegrzyn J.L."/>
            <person name="Mcevoy S.L."/>
        </authorList>
    </citation>
    <scope>NUCLEOTIDE SEQUENCE</scope>
    <source>
        <strain evidence="1">91603</strain>
        <tissue evidence="1">Leaf</tissue>
    </source>
</reference>